<dbReference type="eggNOG" id="COG2199">
    <property type="taxonomic scope" value="Bacteria"/>
</dbReference>
<dbReference type="STRING" id="1244869.H261_04972"/>
<evidence type="ECO:0000313" key="3">
    <source>
        <dbReference type="Proteomes" id="UP000011744"/>
    </source>
</evidence>
<comment type="caution">
    <text evidence="2">The sequence shown here is derived from an EMBL/GenBank/DDBJ whole genome shotgun (WGS) entry which is preliminary data.</text>
</comment>
<dbReference type="PATRIC" id="fig|1244869.3.peg.999"/>
<proteinExistence type="predicted"/>
<dbReference type="RefSeq" id="WP_008614998.1">
    <property type="nucleotide sequence ID" value="NZ_AONQ01000009.1"/>
</dbReference>
<protein>
    <submittedName>
        <fullName evidence="2">Uncharacterized protein</fullName>
    </submittedName>
</protein>
<dbReference type="Proteomes" id="UP000011744">
    <property type="component" value="Unassembled WGS sequence"/>
</dbReference>
<dbReference type="AlphaFoldDB" id="M2YDR3"/>
<accession>M2YDR3</accession>
<reference evidence="2 3" key="1">
    <citation type="journal article" date="2014" name="Genome Announc.">
        <title>Draft Genome Sequence of Magnetospirillum sp. Strain SO-1, a Freshwater Magnetotactic Bacterium Isolated from the Ol'khovka River, Russia.</title>
        <authorList>
            <person name="Grouzdev D.S."/>
            <person name="Dziuba M.V."/>
            <person name="Sukhacheva M.S."/>
            <person name="Mardanov A.V."/>
            <person name="Beletskiy A.V."/>
            <person name="Kuznetsov B.B."/>
            <person name="Skryabin K.G."/>
        </authorList>
    </citation>
    <scope>NUCLEOTIDE SEQUENCE [LARGE SCALE GENOMIC DNA]</scope>
    <source>
        <strain evidence="2 3">SO-1</strain>
    </source>
</reference>
<feature type="compositionally biased region" description="Low complexity" evidence="1">
    <location>
        <begin position="245"/>
        <end position="257"/>
    </location>
</feature>
<evidence type="ECO:0000313" key="2">
    <source>
        <dbReference type="EMBL" id="EME71086.1"/>
    </source>
</evidence>
<evidence type="ECO:0000256" key="1">
    <source>
        <dbReference type="SAM" id="MobiDB-lite"/>
    </source>
</evidence>
<dbReference type="OrthoDB" id="8436846at2"/>
<sequence>MAKKGKSSGSGLMTALTRPLAALGRLVGGGRPAGEEPVALPRETSSSSLVDDSFTMALEGLLAEDDGQYQTKLHLISLVEFHEAVGDKWSRIAEKVMLIAEGVINLHLGAGNVYGRKGSDLFVLVFRATPPAEARRRAVRIAQELGTRLVGSQFTGHDRPLALAAEISLADALNDDGELDLEALAAAITETRAVIAGQTEPLRGPIAPGGDAAPRRGKEPQWAAMEAAARDRGDPNWQSAAVERAPAGGPAPGLDATPPLPGDAALSLVWRPTWMEEGEVIGAYRAQVLRVDQPGEPAYEGSRAYPAADGESIPRLDRFVAGAAVRGIKAAMADGSTARMVVPLHWGSLGTSARLSVLGPFADIPEVVRNQGLIIDLFGLPANLAPIALSEAVTAIRPLCREIMIRVPLTHPALDRAALAGVSMVGVDLAELPNADKTDDDHLLAALQQVRREAAAAGLAVCVWGVRRRKVVVGTVLGGFAMMNGPGLMKDLPRPAKVLPAPRSRFAAGPS</sequence>
<gene>
    <name evidence="2" type="ORF">H261_04972</name>
</gene>
<feature type="region of interest" description="Disordered" evidence="1">
    <location>
        <begin position="199"/>
        <end position="258"/>
    </location>
</feature>
<name>M2YDR3_9PROT</name>
<keyword evidence="3" id="KW-1185">Reference proteome</keyword>
<organism evidence="2 3">
    <name type="scientific">Paramagnetospirillum caucaseum</name>
    <dbReference type="NCBI Taxonomy" id="1244869"/>
    <lineage>
        <taxon>Bacteria</taxon>
        <taxon>Pseudomonadati</taxon>
        <taxon>Pseudomonadota</taxon>
        <taxon>Alphaproteobacteria</taxon>
        <taxon>Rhodospirillales</taxon>
        <taxon>Magnetospirillaceae</taxon>
        <taxon>Paramagnetospirillum</taxon>
    </lineage>
</organism>
<dbReference type="EMBL" id="AONQ01000009">
    <property type="protein sequence ID" value="EME71086.1"/>
    <property type="molecule type" value="Genomic_DNA"/>
</dbReference>